<keyword evidence="1" id="KW-0472">Membrane</keyword>
<protein>
    <submittedName>
        <fullName evidence="2">Uncharacterized protein</fullName>
    </submittedName>
</protein>
<accession>A0A2W4S7S0</accession>
<proteinExistence type="predicted"/>
<evidence type="ECO:0000256" key="1">
    <source>
        <dbReference type="SAM" id="Phobius"/>
    </source>
</evidence>
<organism evidence="2 3">
    <name type="scientific">Candidatus Methylumidiphilus alinenensis</name>
    <dbReference type="NCBI Taxonomy" id="2202197"/>
    <lineage>
        <taxon>Bacteria</taxon>
        <taxon>Pseudomonadati</taxon>
        <taxon>Pseudomonadota</taxon>
        <taxon>Gammaproteobacteria</taxon>
        <taxon>Methylococcales</taxon>
        <taxon>Candidatus Methylumidiphilus</taxon>
    </lineage>
</organism>
<feature type="non-terminal residue" evidence="2">
    <location>
        <position position="1"/>
    </location>
</feature>
<reference evidence="2 3" key="1">
    <citation type="journal article" date="2018" name="Aquat. Microb. Ecol.">
        <title>Gammaproteobacterial methanotrophs dominate.</title>
        <authorList>
            <person name="Rissanen A.J."/>
            <person name="Saarenheimo J."/>
            <person name="Tiirola M."/>
            <person name="Peura S."/>
            <person name="Aalto S.L."/>
            <person name="Karvinen A."/>
            <person name="Nykanen H."/>
        </authorList>
    </citation>
    <scope>NUCLEOTIDE SEQUENCE [LARGE SCALE GENOMIC DNA]</scope>
    <source>
        <strain evidence="2">AMbin10</strain>
    </source>
</reference>
<evidence type="ECO:0000313" key="3">
    <source>
        <dbReference type="Proteomes" id="UP000249396"/>
    </source>
</evidence>
<sequence length="132" mass="14344">GWGYGGGHYGGNWGYGRGGYYGWGYPRGWYGGYYGYGIGLGVYGLGLGYGLGYYGWPYYSPYYGYGGYGGGYGYGAAAPAAPPVYIQQNNSQSSAQPQAGYWYYCRDPNGYYPYVKECPGGWQAVAPQPAQR</sequence>
<keyword evidence="1" id="KW-0812">Transmembrane</keyword>
<dbReference type="Proteomes" id="UP000249396">
    <property type="component" value="Unassembled WGS sequence"/>
</dbReference>
<gene>
    <name evidence="2" type="ORF">DM484_29055</name>
</gene>
<keyword evidence="1" id="KW-1133">Transmembrane helix</keyword>
<evidence type="ECO:0000313" key="2">
    <source>
        <dbReference type="EMBL" id="PZN69874.1"/>
    </source>
</evidence>
<feature type="transmembrane region" description="Helical" evidence="1">
    <location>
        <begin position="33"/>
        <end position="56"/>
    </location>
</feature>
<dbReference type="AlphaFoldDB" id="A0A2W4S7S0"/>
<name>A0A2W4S7S0_9GAMM</name>
<comment type="caution">
    <text evidence="2">The sequence shown here is derived from an EMBL/GenBank/DDBJ whole genome shotgun (WGS) entry which is preliminary data.</text>
</comment>
<dbReference type="EMBL" id="QJPH01000568">
    <property type="protein sequence ID" value="PZN69874.1"/>
    <property type="molecule type" value="Genomic_DNA"/>
</dbReference>